<keyword evidence="4" id="KW-0479">Metal-binding</keyword>
<evidence type="ECO:0000259" key="14">
    <source>
        <dbReference type="PROSITE" id="PS51873"/>
    </source>
</evidence>
<feature type="region of interest" description="Disordered" evidence="10">
    <location>
        <begin position="1029"/>
        <end position="1049"/>
    </location>
</feature>
<evidence type="ECO:0000256" key="11">
    <source>
        <dbReference type="SAM" id="Phobius"/>
    </source>
</evidence>
<evidence type="ECO:0008006" key="17">
    <source>
        <dbReference type="Google" id="ProtNLM"/>
    </source>
</evidence>
<keyword evidence="16" id="KW-1185">Reference proteome</keyword>
<dbReference type="SUPFAM" id="SSF54236">
    <property type="entry name" value="Ubiquitin-like"/>
    <property type="match status" value="1"/>
</dbReference>
<feature type="compositionally biased region" description="Basic residues" evidence="10">
    <location>
        <begin position="257"/>
        <end position="268"/>
    </location>
</feature>
<comment type="pathway">
    <text evidence="1">Protein modification; protein ubiquitination.</text>
</comment>
<dbReference type="InterPro" id="IPR044066">
    <property type="entry name" value="TRIAD_supradom"/>
</dbReference>
<feature type="domain" description="Ubiquitin-like" evidence="12">
    <location>
        <begin position="936"/>
        <end position="1009"/>
    </location>
</feature>
<dbReference type="InterPro" id="IPR047559">
    <property type="entry name" value="HOIL1_RBR_mRING-HC-C3HC3D"/>
</dbReference>
<feature type="domain" description="RING-type" evidence="13">
    <location>
        <begin position="1126"/>
        <end position="1168"/>
    </location>
</feature>
<dbReference type="InterPro" id="IPR047557">
    <property type="entry name" value="Rcat_RBR_HOIL1"/>
</dbReference>
<gene>
    <name evidence="15" type="ORF">TKK_019125</name>
</gene>
<feature type="domain" description="RING-type" evidence="14">
    <location>
        <begin position="1122"/>
        <end position="1351"/>
    </location>
</feature>
<feature type="compositionally biased region" description="Low complexity" evidence="10">
    <location>
        <begin position="208"/>
        <end position="217"/>
    </location>
</feature>
<feature type="compositionally biased region" description="Acidic residues" evidence="10">
    <location>
        <begin position="1072"/>
        <end position="1083"/>
    </location>
</feature>
<feature type="region of interest" description="Disordered" evidence="10">
    <location>
        <begin position="723"/>
        <end position="842"/>
    </location>
</feature>
<keyword evidence="6 9" id="KW-0863">Zinc-finger</keyword>
<dbReference type="CDD" id="cd20358">
    <property type="entry name" value="Rcat_RBR_HOIL1"/>
    <property type="match status" value="1"/>
</dbReference>
<reference evidence="15 16" key="1">
    <citation type="journal article" date="2024" name="bioRxiv">
        <title>A reference genome for Trichogramma kaykai: A tiny desert-dwelling parasitoid wasp with competing sex-ratio distorters.</title>
        <authorList>
            <person name="Culotta J."/>
            <person name="Lindsey A.R."/>
        </authorList>
    </citation>
    <scope>NUCLEOTIDE SEQUENCE [LARGE SCALE GENOMIC DNA]</scope>
    <source>
        <strain evidence="15 16">KSX58</strain>
    </source>
</reference>
<sequence>MVNASTEPAAAAAPLQQSCAVEQPASSADNFVLRRDANNKANALGFSLFRWFKRHDAAAAAAAEHQRTRNRQHFFRRPKRRPSTSSIDTFYSTATVRSFAFHSGVHRDVGDGLLTLEHSSRAVGPFAPGAVKLAGEKLNTTSTCTLPTDFSHRQDIQTRYALHPVVISSFVSYDSIPVAKSASNPERFVKAHDEVRNVESVEDVAGALTPSTSATSTARKKVHVKGKRKAPDPPVTVSQPRVELDVAGAIVSDKPRRGSGVRRKRRPAPKPPGYGGRANDKDTLSSEASYNDMDSVLILQDFQTISNDTLVLRRGVLLSKKDLESNADTSKQESIPKVGIIMPRPWYKRNDGLRESSIKRGNGDVLRQLPSTTKLEPVKTTENAASASNSFNFENSLHKLGLLNRDNDKKTNKESKRVSILTNISELDREAAAIVREEQARHRASLILQAVKLNDEFKRRMEDNEDIVQEIVNASIDASPRRTTRALMPRFNGFGSITRSGMFKNHGSPKTKAKRFSQECSKKTKTDDRMKKEMDRYFPPARSSHWEDSAIFTEIVQPSKCHSRDEENRGNIINIPTIIDTRPIPAVADIRTIQTITDARPIPKVADVKPLPLVSEIDTPTDVKTEKSNIELIKSLAAELDDVAMGIARLRRELDDRPGMIEEAIADREKATTHRSQSPEYVKFDAKSEILAKTDSSVPSIPSISEQVAKVVEILTNANTSIGAVTKSDSPEGAKSLKKVSSAVQTSGKVRQVANEGPPLPPKGRTEGDRAVKLEKSPDNDFVNAMEKSLYANARPSSSSKEEETSRKKIDLRSAMDSGATGAAFPDSRQRHDEALDESEETNRRFMNTIAVNRSLRKLEAAIASGNHRQAAVLAKELAQLRIQCCVVRQISSQAKEKVNLNLYIEDKQAQQGPIPIQVIFSILFFFLSVFLSYFLDINMKMTFLIYQLAADMTVEQLKIKIHTEFEIPGNVQRWIIGRNLADNDKSTIEELQAVEGSSIFLYIVAPQGIIKLFFIRYTIAPGDSREKISFSEPRDEETKTKEKSPEKDEGVQIVEIIDENYDEQIFQATEKEDEETEAELETVPEPQTPQQESEIILPEEKLKRYEELIHLENCGIITNKEPIECPVCFMICGPEEGVILRNCLHSFCRSCAASTVRYCEEAEVKCPYRDTDYTCDFVLQEREIKALVSAEVYQQHLAKSIAQAENNAGDAAFHCKTPDCPGWCIYDDNVNNFLCPVCRANNCLTCQAIHFGKNCRQYQQELKYANIGDHESRRTAAMLDEMVERGEALPCPTCAVVLMKKWGCDWLRCSMCKTEICWVTRGPRWGPRGKGDTSGGCRCGENGVKCHPRCNYCH</sequence>
<keyword evidence="8" id="KW-0862">Zinc</keyword>
<accession>A0ABD2VWI4</accession>
<keyword evidence="5" id="KW-0677">Repeat</keyword>
<dbReference type="FunFam" id="3.30.40.10:FF:000137">
    <property type="entry name" value="RanBP-type and C3HC4-type zinc finger-containing protein 1"/>
    <property type="match status" value="1"/>
</dbReference>
<feature type="compositionally biased region" description="Basic residues" evidence="10">
    <location>
        <begin position="68"/>
        <end position="82"/>
    </location>
</feature>
<dbReference type="PANTHER" id="PTHR22770">
    <property type="entry name" value="UBIQUITIN CONJUGATING ENZYME 7 INTERACTING PROTEIN-RELATED"/>
    <property type="match status" value="1"/>
</dbReference>
<evidence type="ECO:0000256" key="8">
    <source>
        <dbReference type="ARBA" id="ARBA00022833"/>
    </source>
</evidence>
<comment type="caution">
    <text evidence="15">The sequence shown here is derived from an EMBL/GenBank/DDBJ whole genome shotgun (WGS) entry which is preliminary data.</text>
</comment>
<keyword evidence="3" id="KW-0808">Transferase</keyword>
<evidence type="ECO:0000313" key="15">
    <source>
        <dbReference type="EMBL" id="KAL3385114.1"/>
    </source>
</evidence>
<proteinExistence type="predicted"/>
<feature type="region of interest" description="Disordered" evidence="10">
    <location>
        <begin position="208"/>
        <end position="286"/>
    </location>
</feature>
<dbReference type="InterPro" id="IPR001841">
    <property type="entry name" value="Znf_RING"/>
</dbReference>
<dbReference type="PROSITE" id="PS51873">
    <property type="entry name" value="TRIAD"/>
    <property type="match status" value="1"/>
</dbReference>
<evidence type="ECO:0000256" key="6">
    <source>
        <dbReference type="ARBA" id="ARBA00022771"/>
    </source>
</evidence>
<evidence type="ECO:0000259" key="13">
    <source>
        <dbReference type="PROSITE" id="PS50089"/>
    </source>
</evidence>
<protein>
    <recommendedName>
        <fullName evidence="17">RanBP-type and C3HC4-type zinc finger-containing protein 1</fullName>
    </recommendedName>
</protein>
<name>A0ABD2VWI4_9HYME</name>
<keyword evidence="11" id="KW-1133">Transmembrane helix</keyword>
<evidence type="ECO:0000256" key="9">
    <source>
        <dbReference type="PROSITE-ProRule" id="PRU00175"/>
    </source>
</evidence>
<keyword evidence="11" id="KW-0472">Membrane</keyword>
<evidence type="ECO:0000256" key="2">
    <source>
        <dbReference type="ARBA" id="ARBA00022553"/>
    </source>
</evidence>
<dbReference type="Gene3D" id="3.10.20.90">
    <property type="entry name" value="Phosphatidylinositol 3-kinase Catalytic Subunit, Chain A, domain 1"/>
    <property type="match status" value="1"/>
</dbReference>
<dbReference type="InterPro" id="IPR051628">
    <property type="entry name" value="LUBAC_E3_Ligases"/>
</dbReference>
<feature type="compositionally biased region" description="Basic and acidic residues" evidence="10">
    <location>
        <begin position="800"/>
        <end position="814"/>
    </location>
</feature>
<feature type="region of interest" description="Disordered" evidence="10">
    <location>
        <begin position="1071"/>
        <end position="1092"/>
    </location>
</feature>
<organism evidence="15 16">
    <name type="scientific">Trichogramma kaykai</name>
    <dbReference type="NCBI Taxonomy" id="54128"/>
    <lineage>
        <taxon>Eukaryota</taxon>
        <taxon>Metazoa</taxon>
        <taxon>Ecdysozoa</taxon>
        <taxon>Arthropoda</taxon>
        <taxon>Hexapoda</taxon>
        <taxon>Insecta</taxon>
        <taxon>Pterygota</taxon>
        <taxon>Neoptera</taxon>
        <taxon>Endopterygota</taxon>
        <taxon>Hymenoptera</taxon>
        <taxon>Apocrita</taxon>
        <taxon>Proctotrupomorpha</taxon>
        <taxon>Chalcidoidea</taxon>
        <taxon>Trichogrammatidae</taxon>
        <taxon>Trichogramma</taxon>
    </lineage>
</organism>
<feature type="transmembrane region" description="Helical" evidence="11">
    <location>
        <begin position="915"/>
        <end position="936"/>
    </location>
</feature>
<evidence type="ECO:0000256" key="10">
    <source>
        <dbReference type="SAM" id="MobiDB-lite"/>
    </source>
</evidence>
<dbReference type="PROSITE" id="PS50053">
    <property type="entry name" value="UBIQUITIN_2"/>
    <property type="match status" value="1"/>
</dbReference>
<evidence type="ECO:0000256" key="7">
    <source>
        <dbReference type="ARBA" id="ARBA00022786"/>
    </source>
</evidence>
<dbReference type="GO" id="GO:0009893">
    <property type="term" value="P:positive regulation of metabolic process"/>
    <property type="evidence" value="ECO:0007669"/>
    <property type="project" value="UniProtKB-ARBA"/>
</dbReference>
<dbReference type="EMBL" id="JBJJXI010000159">
    <property type="protein sequence ID" value="KAL3385114.1"/>
    <property type="molecule type" value="Genomic_DNA"/>
</dbReference>
<evidence type="ECO:0000313" key="16">
    <source>
        <dbReference type="Proteomes" id="UP001627154"/>
    </source>
</evidence>
<evidence type="ECO:0000256" key="4">
    <source>
        <dbReference type="ARBA" id="ARBA00022723"/>
    </source>
</evidence>
<dbReference type="PROSITE" id="PS50089">
    <property type="entry name" value="ZF_RING_2"/>
    <property type="match status" value="1"/>
</dbReference>
<dbReference type="Proteomes" id="UP001627154">
    <property type="component" value="Unassembled WGS sequence"/>
</dbReference>
<dbReference type="InterPro" id="IPR013083">
    <property type="entry name" value="Znf_RING/FYVE/PHD"/>
</dbReference>
<keyword evidence="7" id="KW-0833">Ubl conjugation pathway</keyword>
<dbReference type="InterPro" id="IPR047558">
    <property type="entry name" value="BRcat_RBR_HOIL1"/>
</dbReference>
<keyword evidence="2" id="KW-0597">Phosphoprotein</keyword>
<dbReference type="InterPro" id="IPR029071">
    <property type="entry name" value="Ubiquitin-like_domsf"/>
</dbReference>
<dbReference type="CDD" id="cd20345">
    <property type="entry name" value="BRcat_RBR_HOIL1"/>
    <property type="match status" value="1"/>
</dbReference>
<feature type="compositionally biased region" description="Basic and acidic residues" evidence="10">
    <location>
        <begin position="764"/>
        <end position="779"/>
    </location>
</feature>
<dbReference type="PANTHER" id="PTHR22770:SF13">
    <property type="entry name" value="RING-TYPE DOMAIN-CONTAINING PROTEIN"/>
    <property type="match status" value="1"/>
</dbReference>
<dbReference type="PROSITE" id="PS00518">
    <property type="entry name" value="ZF_RING_1"/>
    <property type="match status" value="1"/>
</dbReference>
<keyword evidence="11" id="KW-0812">Transmembrane</keyword>
<dbReference type="CDD" id="cd16633">
    <property type="entry name" value="mRING-HC-C3HC3D_RBR_HOIL1"/>
    <property type="match status" value="1"/>
</dbReference>
<dbReference type="GO" id="GO:0016740">
    <property type="term" value="F:transferase activity"/>
    <property type="evidence" value="ECO:0007669"/>
    <property type="project" value="UniProtKB-KW"/>
</dbReference>
<dbReference type="InterPro" id="IPR000626">
    <property type="entry name" value="Ubiquitin-like_dom"/>
</dbReference>
<evidence type="ECO:0000256" key="3">
    <source>
        <dbReference type="ARBA" id="ARBA00022679"/>
    </source>
</evidence>
<dbReference type="GO" id="GO:0008270">
    <property type="term" value="F:zinc ion binding"/>
    <property type="evidence" value="ECO:0007669"/>
    <property type="project" value="UniProtKB-KW"/>
</dbReference>
<dbReference type="Gene3D" id="3.30.40.10">
    <property type="entry name" value="Zinc/RING finger domain, C3HC4 (zinc finger)"/>
    <property type="match status" value="1"/>
</dbReference>
<dbReference type="InterPro" id="IPR017907">
    <property type="entry name" value="Znf_RING_CS"/>
</dbReference>
<feature type="region of interest" description="Disordered" evidence="10">
    <location>
        <begin position="63"/>
        <end position="85"/>
    </location>
</feature>
<evidence type="ECO:0000259" key="12">
    <source>
        <dbReference type="PROSITE" id="PS50053"/>
    </source>
</evidence>
<feature type="compositionally biased region" description="Basic residues" evidence="10">
    <location>
        <begin position="218"/>
        <end position="228"/>
    </location>
</feature>
<dbReference type="SUPFAM" id="SSF57850">
    <property type="entry name" value="RING/U-box"/>
    <property type="match status" value="3"/>
</dbReference>
<evidence type="ECO:0000256" key="5">
    <source>
        <dbReference type="ARBA" id="ARBA00022737"/>
    </source>
</evidence>
<evidence type="ECO:0000256" key="1">
    <source>
        <dbReference type="ARBA" id="ARBA00004906"/>
    </source>
</evidence>